<organism evidence="1">
    <name type="scientific">Anopheles sinensis</name>
    <name type="common">Mosquito</name>
    <dbReference type="NCBI Taxonomy" id="74873"/>
    <lineage>
        <taxon>Eukaryota</taxon>
        <taxon>Metazoa</taxon>
        <taxon>Ecdysozoa</taxon>
        <taxon>Arthropoda</taxon>
        <taxon>Hexapoda</taxon>
        <taxon>Insecta</taxon>
        <taxon>Pterygota</taxon>
        <taxon>Neoptera</taxon>
        <taxon>Endopterygota</taxon>
        <taxon>Diptera</taxon>
        <taxon>Nematocera</taxon>
        <taxon>Culicoidea</taxon>
        <taxon>Culicidae</taxon>
        <taxon>Anophelinae</taxon>
        <taxon>Anopheles</taxon>
    </lineage>
</organism>
<evidence type="ECO:0000313" key="3">
    <source>
        <dbReference type="Proteomes" id="UP000030765"/>
    </source>
</evidence>
<dbReference type="EnsemblMetazoa" id="ASIC015987-RA">
    <property type="protein sequence ID" value="ASIC015987-PA"/>
    <property type="gene ID" value="ASIC015987"/>
</dbReference>
<reference evidence="1 3" key="1">
    <citation type="journal article" date="2014" name="BMC Genomics">
        <title>Genome sequence of Anopheles sinensis provides insight into genetics basis of mosquito competence for malaria parasites.</title>
        <authorList>
            <person name="Zhou D."/>
            <person name="Zhang D."/>
            <person name="Ding G."/>
            <person name="Shi L."/>
            <person name="Hou Q."/>
            <person name="Ye Y."/>
            <person name="Xu Y."/>
            <person name="Zhou H."/>
            <person name="Xiong C."/>
            <person name="Li S."/>
            <person name="Yu J."/>
            <person name="Hong S."/>
            <person name="Yu X."/>
            <person name="Zou P."/>
            <person name="Chen C."/>
            <person name="Chang X."/>
            <person name="Wang W."/>
            <person name="Lv Y."/>
            <person name="Sun Y."/>
            <person name="Ma L."/>
            <person name="Shen B."/>
            <person name="Zhu C."/>
        </authorList>
    </citation>
    <scope>NUCLEOTIDE SEQUENCE [LARGE SCALE GENOMIC DNA]</scope>
</reference>
<name>A0A084WCI2_ANOSI</name>
<gene>
    <name evidence="1" type="ORF">ZHAS_00015987</name>
</gene>
<dbReference type="VEuPathDB" id="VectorBase:ASIC015987"/>
<evidence type="ECO:0000313" key="1">
    <source>
        <dbReference type="EMBL" id="KFB47926.1"/>
    </source>
</evidence>
<proteinExistence type="predicted"/>
<sequence length="64" mass="7089">MEWFGGHRLFWLSNSSANDAPATVAGLIAGRITHQHALQYLSSETQLQLRRFSSETGKACVNAR</sequence>
<reference evidence="2" key="2">
    <citation type="submission" date="2020-05" db="UniProtKB">
        <authorList>
            <consortium name="EnsemblMetazoa"/>
        </authorList>
    </citation>
    <scope>IDENTIFICATION</scope>
</reference>
<keyword evidence="3" id="KW-1185">Reference proteome</keyword>
<protein>
    <submittedName>
        <fullName evidence="1 2">Uncharacterized protein</fullName>
    </submittedName>
</protein>
<dbReference type="AlphaFoldDB" id="A0A084WCI2"/>
<dbReference type="EMBL" id="ATLV01022669">
    <property type="status" value="NOT_ANNOTATED_CDS"/>
    <property type="molecule type" value="Genomic_DNA"/>
</dbReference>
<dbReference type="EMBL" id="KE525335">
    <property type="protein sequence ID" value="KFB47926.1"/>
    <property type="molecule type" value="Genomic_DNA"/>
</dbReference>
<dbReference type="Proteomes" id="UP000030765">
    <property type="component" value="Unassembled WGS sequence"/>
</dbReference>
<evidence type="ECO:0000313" key="2">
    <source>
        <dbReference type="EnsemblMetazoa" id="ASIC015987-PA"/>
    </source>
</evidence>
<accession>A0A084WCI2</accession>